<keyword evidence="3" id="KW-0847">Vitamin C</keyword>
<protein>
    <submittedName>
        <fullName evidence="8">2OG-Fe(II) oxygenase</fullName>
    </submittedName>
</protein>
<keyword evidence="5" id="KW-0560">Oxidoreductase</keyword>
<dbReference type="InterPro" id="IPR045054">
    <property type="entry name" value="P4HA-like"/>
</dbReference>
<evidence type="ECO:0000256" key="1">
    <source>
        <dbReference type="ARBA" id="ARBA00001961"/>
    </source>
</evidence>
<keyword evidence="4" id="KW-0223">Dioxygenase</keyword>
<feature type="domain" description="Fe2OG dioxygenase" evidence="7">
    <location>
        <begin position="93"/>
        <end position="186"/>
    </location>
</feature>
<dbReference type="GO" id="GO:0031418">
    <property type="term" value="F:L-ascorbic acid binding"/>
    <property type="evidence" value="ECO:0007669"/>
    <property type="project" value="UniProtKB-KW"/>
</dbReference>
<comment type="caution">
    <text evidence="8">The sequence shown here is derived from an EMBL/GenBank/DDBJ whole genome shotgun (WGS) entry which is preliminary data.</text>
</comment>
<evidence type="ECO:0000256" key="6">
    <source>
        <dbReference type="ARBA" id="ARBA00023004"/>
    </source>
</evidence>
<dbReference type="InterPro" id="IPR005123">
    <property type="entry name" value="Oxoglu/Fe-dep_dioxygenase_dom"/>
</dbReference>
<proteinExistence type="predicted"/>
<dbReference type="Proteomes" id="UP000317839">
    <property type="component" value="Unassembled WGS sequence"/>
</dbReference>
<dbReference type="PANTHER" id="PTHR10869:SF246">
    <property type="entry name" value="TRANSMEMBRANE PROLYL 4-HYDROXYLASE"/>
    <property type="match status" value="1"/>
</dbReference>
<accession>A0A545TDZ2</accession>
<sequence>MQKLIDYIRVYDNALDSKVCDDLVDLFEAKSEYHQINGGAHQAHLGKDSRWVELNLMPIMSDTSKNTVAAQMAKYKSIYENDCNIQPPLPNPNAIYPFRLKRYDVGTDQFIPHMDAYGPESNRFLVYLWYLNDVEEGGETVFVDLDISVKPKRGSLVMFPPYWMYIHTAKPPISNPKYVINTFYMW</sequence>
<dbReference type="GO" id="GO:0005506">
    <property type="term" value="F:iron ion binding"/>
    <property type="evidence" value="ECO:0007669"/>
    <property type="project" value="InterPro"/>
</dbReference>
<evidence type="ECO:0000313" key="9">
    <source>
        <dbReference type="Proteomes" id="UP000317839"/>
    </source>
</evidence>
<keyword evidence="9" id="KW-1185">Reference proteome</keyword>
<keyword evidence="2" id="KW-0479">Metal-binding</keyword>
<evidence type="ECO:0000256" key="2">
    <source>
        <dbReference type="ARBA" id="ARBA00022723"/>
    </source>
</evidence>
<keyword evidence="6" id="KW-0408">Iron</keyword>
<dbReference type="GO" id="GO:0016705">
    <property type="term" value="F:oxidoreductase activity, acting on paired donors, with incorporation or reduction of molecular oxygen"/>
    <property type="evidence" value="ECO:0007669"/>
    <property type="project" value="InterPro"/>
</dbReference>
<dbReference type="PANTHER" id="PTHR10869">
    <property type="entry name" value="PROLYL 4-HYDROXYLASE ALPHA SUBUNIT"/>
    <property type="match status" value="1"/>
</dbReference>
<dbReference type="Gene3D" id="2.60.120.620">
    <property type="entry name" value="q2cbj1_9rhob like domain"/>
    <property type="match status" value="1"/>
</dbReference>
<dbReference type="SMART" id="SM00702">
    <property type="entry name" value="P4Hc"/>
    <property type="match status" value="1"/>
</dbReference>
<dbReference type="InterPro" id="IPR006620">
    <property type="entry name" value="Pro_4_hyd_alph"/>
</dbReference>
<dbReference type="InterPro" id="IPR044862">
    <property type="entry name" value="Pro_4_hyd_alph_FE2OG_OXY"/>
</dbReference>
<dbReference type="Pfam" id="PF13640">
    <property type="entry name" value="2OG-FeII_Oxy_3"/>
    <property type="match status" value="1"/>
</dbReference>
<dbReference type="RefSeq" id="WP_142942052.1">
    <property type="nucleotide sequence ID" value="NZ_VIKR01000002.1"/>
</dbReference>
<dbReference type="GO" id="GO:0051213">
    <property type="term" value="F:dioxygenase activity"/>
    <property type="evidence" value="ECO:0007669"/>
    <property type="project" value="UniProtKB-KW"/>
</dbReference>
<name>A0A545TDZ2_9GAMM</name>
<evidence type="ECO:0000256" key="4">
    <source>
        <dbReference type="ARBA" id="ARBA00022964"/>
    </source>
</evidence>
<dbReference type="EMBL" id="VIKR01000002">
    <property type="protein sequence ID" value="TQV75438.1"/>
    <property type="molecule type" value="Genomic_DNA"/>
</dbReference>
<evidence type="ECO:0000256" key="3">
    <source>
        <dbReference type="ARBA" id="ARBA00022896"/>
    </source>
</evidence>
<gene>
    <name evidence="8" type="ORF">FLL45_10985</name>
</gene>
<evidence type="ECO:0000313" key="8">
    <source>
        <dbReference type="EMBL" id="TQV75438.1"/>
    </source>
</evidence>
<organism evidence="8 9">
    <name type="scientific">Aliikangiella marina</name>
    <dbReference type="NCBI Taxonomy" id="1712262"/>
    <lineage>
        <taxon>Bacteria</taxon>
        <taxon>Pseudomonadati</taxon>
        <taxon>Pseudomonadota</taxon>
        <taxon>Gammaproteobacteria</taxon>
        <taxon>Oceanospirillales</taxon>
        <taxon>Pleioneaceae</taxon>
        <taxon>Aliikangiella</taxon>
    </lineage>
</organism>
<dbReference type="OrthoDB" id="564897at2"/>
<reference evidence="8 9" key="1">
    <citation type="submission" date="2019-06" db="EMBL/GenBank/DDBJ databases">
        <title>Draft genome of Aliikangiella marina GYP-15.</title>
        <authorList>
            <person name="Wang G."/>
        </authorList>
    </citation>
    <scope>NUCLEOTIDE SEQUENCE [LARGE SCALE GENOMIC DNA]</scope>
    <source>
        <strain evidence="8 9">GYP-15</strain>
    </source>
</reference>
<comment type="cofactor">
    <cofactor evidence="1">
        <name>L-ascorbate</name>
        <dbReference type="ChEBI" id="CHEBI:38290"/>
    </cofactor>
</comment>
<evidence type="ECO:0000256" key="5">
    <source>
        <dbReference type="ARBA" id="ARBA00023002"/>
    </source>
</evidence>
<dbReference type="AlphaFoldDB" id="A0A545TDZ2"/>
<evidence type="ECO:0000259" key="7">
    <source>
        <dbReference type="PROSITE" id="PS51471"/>
    </source>
</evidence>
<dbReference type="PROSITE" id="PS51471">
    <property type="entry name" value="FE2OG_OXY"/>
    <property type="match status" value="1"/>
</dbReference>